<dbReference type="InterPro" id="IPR045710">
    <property type="entry name" value="DUF6066"/>
</dbReference>
<accession>A0AAC8QBM8</accession>
<feature type="chain" id="PRO_5041978551" description="Outer membrane lipoprotein-sorting protein" evidence="2">
    <location>
        <begin position="19"/>
        <end position="224"/>
    </location>
</feature>
<feature type="signal peptide" evidence="2">
    <location>
        <begin position="1"/>
        <end position="18"/>
    </location>
</feature>
<evidence type="ECO:0000313" key="3">
    <source>
        <dbReference type="EMBL" id="AKJ04638.1"/>
    </source>
</evidence>
<evidence type="ECO:0000256" key="1">
    <source>
        <dbReference type="SAM" id="MobiDB-lite"/>
    </source>
</evidence>
<organism evidence="3 5">
    <name type="scientific">Archangium gephyra</name>
    <dbReference type="NCBI Taxonomy" id="48"/>
    <lineage>
        <taxon>Bacteria</taxon>
        <taxon>Pseudomonadati</taxon>
        <taxon>Myxococcota</taxon>
        <taxon>Myxococcia</taxon>
        <taxon>Myxococcales</taxon>
        <taxon>Cystobacterineae</taxon>
        <taxon>Archangiaceae</taxon>
        <taxon>Archangium</taxon>
    </lineage>
</organism>
<feature type="compositionally biased region" description="Low complexity" evidence="1">
    <location>
        <begin position="206"/>
        <end position="216"/>
    </location>
</feature>
<protein>
    <recommendedName>
        <fullName evidence="7">Outer membrane lipoprotein-sorting protein</fullName>
    </recommendedName>
</protein>
<reference evidence="3 5" key="1">
    <citation type="submission" date="2015-05" db="EMBL/GenBank/DDBJ databases">
        <title>Genome assembly of Archangium gephyra DSM 2261.</title>
        <authorList>
            <person name="Sharma G."/>
            <person name="Subramanian S."/>
        </authorList>
    </citation>
    <scope>NUCLEOTIDE SEQUENCE [LARGE SCALE GENOMIC DNA]</scope>
    <source>
        <strain evidence="3 5">DSM 2261</strain>
    </source>
</reference>
<evidence type="ECO:0000256" key="2">
    <source>
        <dbReference type="SAM" id="SignalP"/>
    </source>
</evidence>
<dbReference type="AlphaFoldDB" id="A0AAC8QBM8"/>
<reference evidence="4 6" key="2">
    <citation type="submission" date="2018-08" db="EMBL/GenBank/DDBJ databases">
        <title>Genomic Encyclopedia of Archaeal and Bacterial Type Strains, Phase II (KMG-II): from individual species to whole genera.</title>
        <authorList>
            <person name="Goeker M."/>
        </authorList>
    </citation>
    <scope>NUCLEOTIDE SEQUENCE [LARGE SCALE GENOMIC DNA]</scope>
    <source>
        <strain evidence="4 6">DSM 2261</strain>
    </source>
</reference>
<dbReference type="RefSeq" id="WP_047858394.1">
    <property type="nucleotide sequence ID" value="NZ_CP011509.1"/>
</dbReference>
<sequence>MRRLFLAALLLLPTLALADVDARFAQLRDQAEALGSLSSFLDKYIGECSGLFVSPSCRSDAEAFRAKYGGRKLYMIVGEDAATMLTPGPYQPGSGNYTIQVIPYFPGEGYALTQGTPTQTDSAGNPLLPLIRITGTTPQGWAATDFLRLFSSRQIRAQIVFTPQGVWTLPRKQGGKAQGVAARIEAILLTHSRTGDPLGLWFAEQPAPAAKEPATKGGKKGKKK</sequence>
<keyword evidence="6" id="KW-1185">Reference proteome</keyword>
<evidence type="ECO:0000313" key="4">
    <source>
        <dbReference type="EMBL" id="REG37302.1"/>
    </source>
</evidence>
<feature type="region of interest" description="Disordered" evidence="1">
    <location>
        <begin position="204"/>
        <end position="224"/>
    </location>
</feature>
<dbReference type="Pfam" id="PF19542">
    <property type="entry name" value="DUF6066"/>
    <property type="match status" value="1"/>
</dbReference>
<dbReference type="EMBL" id="CP011509">
    <property type="protein sequence ID" value="AKJ04638.1"/>
    <property type="molecule type" value="Genomic_DNA"/>
</dbReference>
<evidence type="ECO:0008006" key="7">
    <source>
        <dbReference type="Google" id="ProtNLM"/>
    </source>
</evidence>
<dbReference type="Proteomes" id="UP000256345">
    <property type="component" value="Unassembled WGS sequence"/>
</dbReference>
<proteinExistence type="predicted"/>
<name>A0AAC8QBM8_9BACT</name>
<evidence type="ECO:0000313" key="6">
    <source>
        <dbReference type="Proteomes" id="UP000256345"/>
    </source>
</evidence>
<evidence type="ECO:0000313" key="5">
    <source>
        <dbReference type="Proteomes" id="UP000035579"/>
    </source>
</evidence>
<dbReference type="Proteomes" id="UP000035579">
    <property type="component" value="Chromosome"/>
</dbReference>
<dbReference type="EMBL" id="QUMU01000001">
    <property type="protein sequence ID" value="REG37302.1"/>
    <property type="molecule type" value="Genomic_DNA"/>
</dbReference>
<keyword evidence="2" id="KW-0732">Signal</keyword>
<dbReference type="KEGG" id="age:AA314_06264"/>
<gene>
    <name evidence="3" type="ORF">AA314_06264</name>
    <name evidence="4" type="ORF">ATI61_101284</name>
</gene>